<dbReference type="AlphaFoldDB" id="Q8YG83"/>
<dbReference type="Proteomes" id="UP000000419">
    <property type="component" value="Chromosome I"/>
</dbReference>
<name>Q8YG83_BRUME</name>
<sequence>MKWGGGTIGSGFRYGARQRIGQGNECGRITPIGLNGRAGKGQKLRTIRKGNLKRVLCRSGQGYAAGKNEPRCQGFKRWWISNGEEHFGTEQGEGHGEMPAPVWSRDRRLAELLKNTPGQECTCNHLFAHFFNEVERAIVANLTDKFGQGRREGGFSKDFRFDSFGHTVSPGFILIFNGHKLLFACDHFIQICRCIFHRFHPGFRLSAVWPKSHPWERNRLRPELPSS</sequence>
<dbReference type="KEGG" id="bme:BMEI1278"/>
<dbReference type="PIR" id="AH3411">
    <property type="entry name" value="AH3411"/>
</dbReference>
<proteinExistence type="predicted"/>
<keyword evidence="2" id="KW-1185">Reference proteome</keyword>
<evidence type="ECO:0000313" key="2">
    <source>
        <dbReference type="Proteomes" id="UP000000419"/>
    </source>
</evidence>
<accession>Q8YG83</accession>
<protein>
    <submittedName>
        <fullName evidence="1">Uncharacterized protein</fullName>
    </submittedName>
</protein>
<dbReference type="EMBL" id="AE008917">
    <property type="protein sequence ID" value="AAL52459.1"/>
    <property type="molecule type" value="Genomic_DNA"/>
</dbReference>
<organism evidence="1 2">
    <name type="scientific">Brucella melitensis biotype 1 (strain ATCC 23456 / CCUG 17765 / NCTC 10094 / 16M)</name>
    <dbReference type="NCBI Taxonomy" id="224914"/>
    <lineage>
        <taxon>Bacteria</taxon>
        <taxon>Pseudomonadati</taxon>
        <taxon>Pseudomonadota</taxon>
        <taxon>Alphaproteobacteria</taxon>
        <taxon>Hyphomicrobiales</taxon>
        <taxon>Brucellaceae</taxon>
        <taxon>Brucella/Ochrobactrum group</taxon>
        <taxon>Brucella</taxon>
    </lineage>
</organism>
<gene>
    <name evidence="1" type="ordered locus">BMEI1278</name>
</gene>
<evidence type="ECO:0000313" key="1">
    <source>
        <dbReference type="EMBL" id="AAL52459.1"/>
    </source>
</evidence>
<reference evidence="1 2" key="1">
    <citation type="journal article" date="2002" name="Proc. Natl. Acad. Sci. U.S.A.">
        <title>The genome sequence of the facultative intracellular pathogen Brucella melitensis.</title>
        <authorList>
            <person name="DelVecchio V.G."/>
            <person name="Kapatral V."/>
            <person name="Redkar R.J."/>
            <person name="Patra G."/>
            <person name="Mujer C."/>
            <person name="Los T."/>
            <person name="Ivanova N."/>
            <person name="Anderson I."/>
            <person name="Bhattacharyya A."/>
            <person name="Lykidis A."/>
            <person name="Reznik G."/>
            <person name="Jablonski L."/>
            <person name="Larsen N."/>
            <person name="D'Souza M."/>
            <person name="Bernal A."/>
            <person name="Mazur M."/>
            <person name="Goltsman E."/>
            <person name="Selkov E."/>
            <person name="Elzer P.H."/>
            <person name="Hagius S."/>
            <person name="O'Callaghan D."/>
            <person name="Letesson J.J."/>
            <person name="Haselkorn R."/>
            <person name="Kyrpides N."/>
            <person name="Overbeek R."/>
        </authorList>
    </citation>
    <scope>NUCLEOTIDE SEQUENCE [LARGE SCALE GENOMIC DNA]</scope>
    <source>
        <strain evidence="2">ATCC 23456 / CCUG 17765 / NCTC 10094 / 16M</strain>
    </source>
</reference>